<dbReference type="EMBL" id="JBHSSW010000012">
    <property type="protein sequence ID" value="MFC6198421.1"/>
    <property type="molecule type" value="Genomic_DNA"/>
</dbReference>
<accession>A0ABW1S9R1</accession>
<evidence type="ECO:0000313" key="1">
    <source>
        <dbReference type="EMBL" id="MFC6198421.1"/>
    </source>
</evidence>
<name>A0ABW1S9R1_9PROT</name>
<dbReference type="RefSeq" id="WP_377378616.1">
    <property type="nucleotide sequence ID" value="NZ_JBHSSW010000012.1"/>
</dbReference>
<evidence type="ECO:0000313" key="2">
    <source>
        <dbReference type="Proteomes" id="UP001596303"/>
    </source>
</evidence>
<protein>
    <submittedName>
        <fullName evidence="1">Uncharacterized protein</fullName>
    </submittedName>
</protein>
<keyword evidence="2" id="KW-1185">Reference proteome</keyword>
<proteinExistence type="predicted"/>
<dbReference type="Proteomes" id="UP001596303">
    <property type="component" value="Unassembled WGS sequence"/>
</dbReference>
<organism evidence="1 2">
    <name type="scientific">Ponticaulis profundi</name>
    <dbReference type="NCBI Taxonomy" id="2665222"/>
    <lineage>
        <taxon>Bacteria</taxon>
        <taxon>Pseudomonadati</taxon>
        <taxon>Pseudomonadota</taxon>
        <taxon>Alphaproteobacteria</taxon>
        <taxon>Hyphomonadales</taxon>
        <taxon>Hyphomonadaceae</taxon>
        <taxon>Ponticaulis</taxon>
    </lineage>
</organism>
<sequence length="136" mass="15577">MQASLIRLAHWKIDIKLINGETMHLLQWRRHLTHDEVLLNGKLQQTSHGIWGRETIYGLAFKTGEDENMREDRVMLVVDASPNSMKWMGSGDMAPGGVRVENAEGPLLAFGTLDERAYDKPGDFNEWLKRTLGMQW</sequence>
<comment type="caution">
    <text evidence="1">The sequence shown here is derived from an EMBL/GenBank/DDBJ whole genome shotgun (WGS) entry which is preliminary data.</text>
</comment>
<gene>
    <name evidence="1" type="ORF">ACFQDM_10035</name>
</gene>
<reference evidence="2" key="1">
    <citation type="journal article" date="2019" name="Int. J. Syst. Evol. Microbiol.">
        <title>The Global Catalogue of Microorganisms (GCM) 10K type strain sequencing project: providing services to taxonomists for standard genome sequencing and annotation.</title>
        <authorList>
            <consortium name="The Broad Institute Genomics Platform"/>
            <consortium name="The Broad Institute Genome Sequencing Center for Infectious Disease"/>
            <person name="Wu L."/>
            <person name="Ma J."/>
        </authorList>
    </citation>
    <scope>NUCLEOTIDE SEQUENCE [LARGE SCALE GENOMIC DNA]</scope>
    <source>
        <strain evidence="2">CGMCC-1.15741</strain>
    </source>
</reference>